<evidence type="ECO:0000313" key="1">
    <source>
        <dbReference type="EMBL" id="SUC29141.1"/>
    </source>
</evidence>
<dbReference type="EMBL" id="UGTZ01000001">
    <property type="protein sequence ID" value="SUC29141.1"/>
    <property type="molecule type" value="Genomic_DNA"/>
</dbReference>
<gene>
    <name evidence="1" type="ORF">NCTC11801_00028</name>
</gene>
<evidence type="ECO:0000313" key="2">
    <source>
        <dbReference type="Proteomes" id="UP000254208"/>
    </source>
</evidence>
<name>A0A379FKE0_PRORE</name>
<accession>A0A379FKE0</accession>
<dbReference type="AlphaFoldDB" id="A0A379FKE0"/>
<organism evidence="1 2">
    <name type="scientific">Providencia rettgeri</name>
    <dbReference type="NCBI Taxonomy" id="587"/>
    <lineage>
        <taxon>Bacteria</taxon>
        <taxon>Pseudomonadati</taxon>
        <taxon>Pseudomonadota</taxon>
        <taxon>Gammaproteobacteria</taxon>
        <taxon>Enterobacterales</taxon>
        <taxon>Morganellaceae</taxon>
        <taxon>Providencia</taxon>
    </lineage>
</organism>
<dbReference type="Proteomes" id="UP000254208">
    <property type="component" value="Unassembled WGS sequence"/>
</dbReference>
<reference evidence="1 2" key="1">
    <citation type="submission" date="2018-06" db="EMBL/GenBank/DDBJ databases">
        <authorList>
            <consortium name="Pathogen Informatics"/>
            <person name="Doyle S."/>
        </authorList>
    </citation>
    <scope>NUCLEOTIDE SEQUENCE [LARGE SCALE GENOMIC DNA]</scope>
    <source>
        <strain evidence="1 2">NCTC11801</strain>
    </source>
</reference>
<sequence length="34" mass="4322">MEIIFIDIIDKEYEFVCQLYWQLEENGRFFIFND</sequence>
<proteinExistence type="predicted"/>
<protein>
    <submittedName>
        <fullName evidence="1">Uncharacterized protein</fullName>
    </submittedName>
</protein>